<accession>A0A6A4HTF8</accession>
<reference evidence="2" key="1">
    <citation type="journal article" date="2019" name="Environ. Microbiol.">
        <title>Fungal ecological strategies reflected in gene transcription - a case study of two litter decomposers.</title>
        <authorList>
            <person name="Barbi F."/>
            <person name="Kohler A."/>
            <person name="Barry K."/>
            <person name="Baskaran P."/>
            <person name="Daum C."/>
            <person name="Fauchery L."/>
            <person name="Ihrmark K."/>
            <person name="Kuo A."/>
            <person name="LaButti K."/>
            <person name="Lipzen A."/>
            <person name="Morin E."/>
            <person name="Grigoriev I.V."/>
            <person name="Henrissat B."/>
            <person name="Lindahl B."/>
            <person name="Martin F."/>
        </authorList>
    </citation>
    <scope>NUCLEOTIDE SEQUENCE</scope>
    <source>
        <strain evidence="2">JB14</strain>
    </source>
</reference>
<proteinExistence type="predicted"/>
<dbReference type="Gene3D" id="3.60.130.30">
    <property type="match status" value="1"/>
</dbReference>
<evidence type="ECO:0000256" key="1">
    <source>
        <dbReference type="SAM" id="Coils"/>
    </source>
</evidence>
<gene>
    <name evidence="2" type="ORF">BT96DRAFT_771846</name>
</gene>
<protein>
    <recommendedName>
        <fullName evidence="4">Prolyl 4-hydroxylase alpha subunit Fe(2+) 2OG dioxygenase domain-containing protein</fullName>
    </recommendedName>
</protein>
<dbReference type="Proteomes" id="UP000799118">
    <property type="component" value="Unassembled WGS sequence"/>
</dbReference>
<evidence type="ECO:0000313" key="3">
    <source>
        <dbReference type="Proteomes" id="UP000799118"/>
    </source>
</evidence>
<evidence type="ECO:0000313" key="2">
    <source>
        <dbReference type="EMBL" id="KAE9400247.1"/>
    </source>
</evidence>
<name>A0A6A4HTF8_9AGAR</name>
<feature type="non-terminal residue" evidence="2">
    <location>
        <position position="1"/>
    </location>
</feature>
<sequence length="236" mass="25750">LVDAEDRIFGVLGGVPLGSAGPDWENVATQAAVAIKACFDASTFAVKEQVHRRGMFSARDTGIGYGGGRQVVGMMKISGKKNAAAMKQLLCNPAIQRIVGFTNSLFKAFSNQRYSEYSDLLDDLERQHPKLKRNIPKTAFAGLTVNMGPQSFSPPHLDQGNSINGWCTSTALGSFNADKGGHIVFWNRGVRLIIRFPSGSTVLFPSGQVVHSNIPIQPHEHRYSLIQYTAGALFRW</sequence>
<dbReference type="OrthoDB" id="3202607at2759"/>
<dbReference type="EMBL" id="ML769459">
    <property type="protein sequence ID" value="KAE9400247.1"/>
    <property type="molecule type" value="Genomic_DNA"/>
</dbReference>
<keyword evidence="3" id="KW-1185">Reference proteome</keyword>
<dbReference type="AlphaFoldDB" id="A0A6A4HTF8"/>
<evidence type="ECO:0008006" key="4">
    <source>
        <dbReference type="Google" id="ProtNLM"/>
    </source>
</evidence>
<feature type="non-terminal residue" evidence="2">
    <location>
        <position position="236"/>
    </location>
</feature>
<feature type="coiled-coil region" evidence="1">
    <location>
        <begin position="107"/>
        <end position="134"/>
    </location>
</feature>
<organism evidence="2 3">
    <name type="scientific">Gymnopus androsaceus JB14</name>
    <dbReference type="NCBI Taxonomy" id="1447944"/>
    <lineage>
        <taxon>Eukaryota</taxon>
        <taxon>Fungi</taxon>
        <taxon>Dikarya</taxon>
        <taxon>Basidiomycota</taxon>
        <taxon>Agaricomycotina</taxon>
        <taxon>Agaricomycetes</taxon>
        <taxon>Agaricomycetidae</taxon>
        <taxon>Agaricales</taxon>
        <taxon>Marasmiineae</taxon>
        <taxon>Omphalotaceae</taxon>
        <taxon>Gymnopus</taxon>
    </lineage>
</organism>
<keyword evidence="1" id="KW-0175">Coiled coil</keyword>